<proteinExistence type="predicted"/>
<sequence>MAAHLTRVKGEDKKNDDSNELENESKDPKEDSGEIYKEKAKTEDTCCTGTRPKTITNGLGT</sequence>
<dbReference type="AlphaFoldDB" id="A0A9D3YQX6"/>
<dbReference type="EMBL" id="JAIWYP010000015">
    <property type="protein sequence ID" value="KAH3705117.1"/>
    <property type="molecule type" value="Genomic_DNA"/>
</dbReference>
<protein>
    <submittedName>
        <fullName evidence="2">Uncharacterized protein</fullName>
    </submittedName>
</protein>
<accession>A0A9D3YQX6</accession>
<feature type="region of interest" description="Disordered" evidence="1">
    <location>
        <begin position="1"/>
        <end position="61"/>
    </location>
</feature>
<evidence type="ECO:0000313" key="3">
    <source>
        <dbReference type="Proteomes" id="UP000828390"/>
    </source>
</evidence>
<evidence type="ECO:0000256" key="1">
    <source>
        <dbReference type="SAM" id="MobiDB-lite"/>
    </source>
</evidence>
<evidence type="ECO:0000313" key="2">
    <source>
        <dbReference type="EMBL" id="KAH3705117.1"/>
    </source>
</evidence>
<organism evidence="2 3">
    <name type="scientific">Dreissena polymorpha</name>
    <name type="common">Zebra mussel</name>
    <name type="synonym">Mytilus polymorpha</name>
    <dbReference type="NCBI Taxonomy" id="45954"/>
    <lineage>
        <taxon>Eukaryota</taxon>
        <taxon>Metazoa</taxon>
        <taxon>Spiralia</taxon>
        <taxon>Lophotrochozoa</taxon>
        <taxon>Mollusca</taxon>
        <taxon>Bivalvia</taxon>
        <taxon>Autobranchia</taxon>
        <taxon>Heteroconchia</taxon>
        <taxon>Euheterodonta</taxon>
        <taxon>Imparidentia</taxon>
        <taxon>Neoheterodontei</taxon>
        <taxon>Myida</taxon>
        <taxon>Dreissenoidea</taxon>
        <taxon>Dreissenidae</taxon>
        <taxon>Dreissena</taxon>
    </lineage>
</organism>
<reference evidence="2" key="2">
    <citation type="submission" date="2020-11" db="EMBL/GenBank/DDBJ databases">
        <authorList>
            <person name="McCartney M.A."/>
            <person name="Auch B."/>
            <person name="Kono T."/>
            <person name="Mallez S."/>
            <person name="Becker A."/>
            <person name="Gohl D.M."/>
            <person name="Silverstein K.A.T."/>
            <person name="Koren S."/>
            <person name="Bechman K.B."/>
            <person name="Herman A."/>
            <person name="Abrahante J.E."/>
            <person name="Garbe J."/>
        </authorList>
    </citation>
    <scope>NUCLEOTIDE SEQUENCE</scope>
    <source>
        <strain evidence="2">Duluth1</strain>
        <tissue evidence="2">Whole animal</tissue>
    </source>
</reference>
<name>A0A9D3YQX6_DREPO</name>
<gene>
    <name evidence="2" type="ORF">DPMN_080182</name>
</gene>
<feature type="compositionally biased region" description="Basic and acidic residues" evidence="1">
    <location>
        <begin position="8"/>
        <end position="44"/>
    </location>
</feature>
<dbReference type="Proteomes" id="UP000828390">
    <property type="component" value="Unassembled WGS sequence"/>
</dbReference>
<reference evidence="2" key="1">
    <citation type="journal article" date="2019" name="bioRxiv">
        <title>The Genome of the Zebra Mussel, Dreissena polymorpha: A Resource for Invasive Species Research.</title>
        <authorList>
            <person name="McCartney M.A."/>
            <person name="Auch B."/>
            <person name="Kono T."/>
            <person name="Mallez S."/>
            <person name="Zhang Y."/>
            <person name="Obille A."/>
            <person name="Becker A."/>
            <person name="Abrahante J.E."/>
            <person name="Garbe J."/>
            <person name="Badalamenti J.P."/>
            <person name="Herman A."/>
            <person name="Mangelson H."/>
            <person name="Liachko I."/>
            <person name="Sullivan S."/>
            <person name="Sone E.D."/>
            <person name="Koren S."/>
            <person name="Silverstein K.A.T."/>
            <person name="Beckman K.B."/>
            <person name="Gohl D.M."/>
        </authorList>
    </citation>
    <scope>NUCLEOTIDE SEQUENCE</scope>
    <source>
        <strain evidence="2">Duluth1</strain>
        <tissue evidence="2">Whole animal</tissue>
    </source>
</reference>
<feature type="compositionally biased region" description="Polar residues" evidence="1">
    <location>
        <begin position="45"/>
        <end position="61"/>
    </location>
</feature>
<comment type="caution">
    <text evidence="2">The sequence shown here is derived from an EMBL/GenBank/DDBJ whole genome shotgun (WGS) entry which is preliminary data.</text>
</comment>
<keyword evidence="3" id="KW-1185">Reference proteome</keyword>